<dbReference type="InterPro" id="IPR053888">
    <property type="entry name" value="MRM3-like_sub_bind"/>
</dbReference>
<reference evidence="6 7" key="1">
    <citation type="submission" date="2017-06" db="EMBL/GenBank/DDBJ databases">
        <title>Investigating the central metabolism of Clostridium thermosuccinogenes.</title>
        <authorList>
            <person name="Koendjbiharie J.G."/>
            <person name="van Kranenburg R."/>
        </authorList>
    </citation>
    <scope>NUCLEOTIDE SEQUENCE [LARGE SCALE GENOMIC DNA]</scope>
    <source>
        <strain evidence="6 7">DSM 5806</strain>
    </source>
</reference>
<dbReference type="InterPro" id="IPR051259">
    <property type="entry name" value="rRNA_Methyltransferase"/>
</dbReference>
<comment type="caution">
    <text evidence="6">The sequence shown here is derived from an EMBL/GenBank/DDBJ whole genome shotgun (WGS) entry which is preliminary data.</text>
</comment>
<dbReference type="GO" id="GO:0003723">
    <property type="term" value="F:RNA binding"/>
    <property type="evidence" value="ECO:0007669"/>
    <property type="project" value="InterPro"/>
</dbReference>
<dbReference type="PANTHER" id="PTHR43191">
    <property type="entry name" value="RRNA METHYLTRANSFERASE 3"/>
    <property type="match status" value="1"/>
</dbReference>
<dbReference type="RefSeq" id="WP_103082947.1">
    <property type="nucleotide sequence ID" value="NZ_CP021850.1"/>
</dbReference>
<evidence type="ECO:0000313" key="6">
    <source>
        <dbReference type="EMBL" id="PNT95474.1"/>
    </source>
</evidence>
<gene>
    <name evidence="6" type="ORF">CDQ84_17060</name>
</gene>
<keyword evidence="3" id="KW-0808">Transferase</keyword>
<dbReference type="OrthoDB" id="9785673at2"/>
<feature type="domain" description="tRNA/rRNA methyltransferase SpoU type" evidence="4">
    <location>
        <begin position="133"/>
        <end position="273"/>
    </location>
</feature>
<protein>
    <submittedName>
        <fullName evidence="6">Uncharacterized protein</fullName>
    </submittedName>
</protein>
<accession>A0A2K2F9N5</accession>
<dbReference type="Pfam" id="PF00588">
    <property type="entry name" value="SpoU_methylase"/>
    <property type="match status" value="1"/>
</dbReference>
<feature type="domain" description="MRM3-like substrate binding" evidence="5">
    <location>
        <begin position="40"/>
        <end position="113"/>
    </location>
</feature>
<keyword evidence="7" id="KW-1185">Reference proteome</keyword>
<dbReference type="EMBL" id="NIOJ01000066">
    <property type="protein sequence ID" value="PNT95474.1"/>
    <property type="molecule type" value="Genomic_DNA"/>
</dbReference>
<proteinExistence type="inferred from homology"/>
<dbReference type="InterPro" id="IPR029064">
    <property type="entry name" value="Ribosomal_eL30-like_sf"/>
</dbReference>
<sequence>MSSLCINTLIQKYKHKIKNVGILSDDISQIKLILRDSYPDEERLFAVEGIWAHQKLLDAKIEIKAFLFCPEYVYSDEAVALVGSFLDKAEKVYMVSQRVFQNLSERDKPDGFLTIGKLPTYDIDQWNFRDDAVIAVLDGLETPGNIGTILRTCDGSGVDAVFICNKRSRITNSKLIKSSMGAAFVIPIVEFKHVDDCINWLAAHSFNIYLADSNGDKSYKGYEYKGRSALVLGSERYGLSEQWYGINPNVLSIPMFGICDSLNVGTAASIILYEMCLRKRMGGCDKVTS</sequence>
<dbReference type="PANTHER" id="PTHR43191:SF2">
    <property type="entry name" value="RRNA METHYLTRANSFERASE 3, MITOCHONDRIAL"/>
    <property type="match status" value="1"/>
</dbReference>
<evidence type="ECO:0000256" key="3">
    <source>
        <dbReference type="ARBA" id="ARBA00022679"/>
    </source>
</evidence>
<dbReference type="Gene3D" id="3.30.1330.30">
    <property type="match status" value="1"/>
</dbReference>
<evidence type="ECO:0000313" key="7">
    <source>
        <dbReference type="Proteomes" id="UP000236151"/>
    </source>
</evidence>
<dbReference type="SUPFAM" id="SSF75217">
    <property type="entry name" value="alpha/beta knot"/>
    <property type="match status" value="1"/>
</dbReference>
<evidence type="ECO:0000259" key="4">
    <source>
        <dbReference type="Pfam" id="PF00588"/>
    </source>
</evidence>
<dbReference type="SUPFAM" id="SSF55315">
    <property type="entry name" value="L30e-like"/>
    <property type="match status" value="1"/>
</dbReference>
<evidence type="ECO:0000259" key="5">
    <source>
        <dbReference type="Pfam" id="PF22435"/>
    </source>
</evidence>
<dbReference type="InterPro" id="IPR001537">
    <property type="entry name" value="SpoU_MeTrfase"/>
</dbReference>
<evidence type="ECO:0000256" key="2">
    <source>
        <dbReference type="ARBA" id="ARBA00022603"/>
    </source>
</evidence>
<dbReference type="GO" id="GO:0032259">
    <property type="term" value="P:methylation"/>
    <property type="evidence" value="ECO:0007669"/>
    <property type="project" value="UniProtKB-KW"/>
</dbReference>
<dbReference type="Gene3D" id="3.40.1280.10">
    <property type="match status" value="1"/>
</dbReference>
<dbReference type="KEGG" id="cthd:CDO33_18615"/>
<evidence type="ECO:0000256" key="1">
    <source>
        <dbReference type="ARBA" id="ARBA00007228"/>
    </source>
</evidence>
<name>A0A2K2F9N5_9CLOT</name>
<dbReference type="Proteomes" id="UP000236151">
    <property type="component" value="Unassembled WGS sequence"/>
</dbReference>
<dbReference type="Pfam" id="PF22435">
    <property type="entry name" value="MRM3-like_sub_bind"/>
    <property type="match status" value="1"/>
</dbReference>
<dbReference type="InterPro" id="IPR029028">
    <property type="entry name" value="Alpha/beta_knot_MTases"/>
</dbReference>
<keyword evidence="2" id="KW-0489">Methyltransferase</keyword>
<dbReference type="InterPro" id="IPR029026">
    <property type="entry name" value="tRNA_m1G_MTases_N"/>
</dbReference>
<organism evidence="6 7">
    <name type="scientific">Clostridium thermosuccinogenes</name>
    <dbReference type="NCBI Taxonomy" id="84032"/>
    <lineage>
        <taxon>Bacteria</taxon>
        <taxon>Bacillati</taxon>
        <taxon>Bacillota</taxon>
        <taxon>Clostridia</taxon>
        <taxon>Eubacteriales</taxon>
        <taxon>Clostridiaceae</taxon>
        <taxon>Clostridium</taxon>
    </lineage>
</organism>
<comment type="similarity">
    <text evidence="1">Belongs to the class IV-like SAM-binding methyltransferase superfamily. RNA methyltransferase TrmH family.</text>
</comment>
<dbReference type="GO" id="GO:0006396">
    <property type="term" value="P:RNA processing"/>
    <property type="evidence" value="ECO:0007669"/>
    <property type="project" value="InterPro"/>
</dbReference>
<dbReference type="GO" id="GO:0008173">
    <property type="term" value="F:RNA methyltransferase activity"/>
    <property type="evidence" value="ECO:0007669"/>
    <property type="project" value="InterPro"/>
</dbReference>
<dbReference type="AlphaFoldDB" id="A0A2K2F9N5"/>